<evidence type="ECO:0000259" key="5">
    <source>
        <dbReference type="SMART" id="SM00387"/>
    </source>
</evidence>
<proteinExistence type="predicted"/>
<dbReference type="RefSeq" id="WP_344098875.1">
    <property type="nucleotide sequence ID" value="NZ_BAAANL010000001.1"/>
</dbReference>
<gene>
    <name evidence="6" type="ORF">GCM10009751_02770</name>
</gene>
<sequence length="399" mass="41268">MDSSPEAPAARGMDSATQRAVGPMVRLLCQVRLVVLAFALVTAVLDGAALLGVLLVMLAAPFSFVPALNWDLRGNAYARNGLLLAADVVVAVIALIPLAGSPLMTVYSAATAALWGLFAGPRLGLVMAVPLALFQVSAYEPTWRGVLAGATGAVLTALMTWTGSVLGRRLRQQAETAAELARVRERQAVLAERLRLARDLHDTVAGDLAGLAMTTGGLAGRLAREGSPPPTVDLARRLHEAVEATHRQTRTALGELREERHAVTGAVTELAGRWAERTGIPVDVSIVAEADDVVGPGRARHVRAVVGELLENVRRHAAAGRASVTVATHGSSVEVLVSDDGRGLPGTAHPSGHYGLRGIQERAALCGGEATWTPAPGGGTAVRVSLPAEPAGSPIGGTP</sequence>
<dbReference type="CDD" id="cd16917">
    <property type="entry name" value="HATPase_UhpB-NarQ-NarX-like"/>
    <property type="match status" value="1"/>
</dbReference>
<feature type="transmembrane region" description="Helical" evidence="4">
    <location>
        <begin position="82"/>
        <end position="100"/>
    </location>
</feature>
<keyword evidence="2" id="KW-0418">Kinase</keyword>
<dbReference type="InterPro" id="IPR036890">
    <property type="entry name" value="HATPase_C_sf"/>
</dbReference>
<keyword evidence="3" id="KW-0902">Two-component regulatory system</keyword>
<comment type="caution">
    <text evidence="6">The sequence shown here is derived from an EMBL/GenBank/DDBJ whole genome shotgun (WGS) entry which is preliminary data.</text>
</comment>
<dbReference type="Pfam" id="PF02518">
    <property type="entry name" value="HATPase_c"/>
    <property type="match status" value="1"/>
</dbReference>
<dbReference type="Pfam" id="PF07730">
    <property type="entry name" value="HisKA_3"/>
    <property type="match status" value="1"/>
</dbReference>
<dbReference type="InterPro" id="IPR050482">
    <property type="entry name" value="Sensor_HK_TwoCompSys"/>
</dbReference>
<evidence type="ECO:0000256" key="4">
    <source>
        <dbReference type="SAM" id="Phobius"/>
    </source>
</evidence>
<evidence type="ECO:0000313" key="7">
    <source>
        <dbReference type="Proteomes" id="UP001501094"/>
    </source>
</evidence>
<dbReference type="SUPFAM" id="SSF55874">
    <property type="entry name" value="ATPase domain of HSP90 chaperone/DNA topoisomerase II/histidine kinase"/>
    <property type="match status" value="1"/>
</dbReference>
<dbReference type="EMBL" id="BAAANL010000001">
    <property type="protein sequence ID" value="GAA1849955.1"/>
    <property type="molecule type" value="Genomic_DNA"/>
</dbReference>
<evidence type="ECO:0000256" key="3">
    <source>
        <dbReference type="ARBA" id="ARBA00023012"/>
    </source>
</evidence>
<evidence type="ECO:0000256" key="2">
    <source>
        <dbReference type="ARBA" id="ARBA00022777"/>
    </source>
</evidence>
<dbReference type="Proteomes" id="UP001501094">
    <property type="component" value="Unassembled WGS sequence"/>
</dbReference>
<keyword evidence="4" id="KW-0472">Membrane</keyword>
<feature type="transmembrane region" description="Helical" evidence="4">
    <location>
        <begin position="112"/>
        <end position="134"/>
    </location>
</feature>
<evidence type="ECO:0000256" key="1">
    <source>
        <dbReference type="ARBA" id="ARBA00022679"/>
    </source>
</evidence>
<organism evidence="6 7">
    <name type="scientific">Myceligenerans crystallogenes</name>
    <dbReference type="NCBI Taxonomy" id="316335"/>
    <lineage>
        <taxon>Bacteria</taxon>
        <taxon>Bacillati</taxon>
        <taxon>Actinomycetota</taxon>
        <taxon>Actinomycetes</taxon>
        <taxon>Micrococcales</taxon>
        <taxon>Promicromonosporaceae</taxon>
        <taxon>Myceligenerans</taxon>
    </lineage>
</organism>
<dbReference type="SMART" id="SM00387">
    <property type="entry name" value="HATPase_c"/>
    <property type="match status" value="1"/>
</dbReference>
<feature type="domain" description="Histidine kinase/HSP90-like ATPase" evidence="5">
    <location>
        <begin position="297"/>
        <end position="390"/>
    </location>
</feature>
<accession>A0ABN2N321</accession>
<reference evidence="6 7" key="1">
    <citation type="journal article" date="2019" name="Int. J. Syst. Evol. Microbiol.">
        <title>The Global Catalogue of Microorganisms (GCM) 10K type strain sequencing project: providing services to taxonomists for standard genome sequencing and annotation.</title>
        <authorList>
            <consortium name="The Broad Institute Genomics Platform"/>
            <consortium name="The Broad Institute Genome Sequencing Center for Infectious Disease"/>
            <person name="Wu L."/>
            <person name="Ma J."/>
        </authorList>
    </citation>
    <scope>NUCLEOTIDE SEQUENCE [LARGE SCALE GENOMIC DNA]</scope>
    <source>
        <strain evidence="6 7">JCM 14326</strain>
    </source>
</reference>
<dbReference type="Gene3D" id="3.30.565.10">
    <property type="entry name" value="Histidine kinase-like ATPase, C-terminal domain"/>
    <property type="match status" value="1"/>
</dbReference>
<protein>
    <recommendedName>
        <fullName evidence="5">Histidine kinase/HSP90-like ATPase domain-containing protein</fullName>
    </recommendedName>
</protein>
<keyword evidence="1" id="KW-0808">Transferase</keyword>
<dbReference type="InterPro" id="IPR011712">
    <property type="entry name" value="Sig_transdc_His_kin_sub3_dim/P"/>
</dbReference>
<name>A0ABN2N321_9MICO</name>
<evidence type="ECO:0000313" key="6">
    <source>
        <dbReference type="EMBL" id="GAA1849955.1"/>
    </source>
</evidence>
<dbReference type="Gene3D" id="1.20.5.1930">
    <property type="match status" value="1"/>
</dbReference>
<feature type="transmembrane region" description="Helical" evidence="4">
    <location>
        <begin position="33"/>
        <end position="62"/>
    </location>
</feature>
<keyword evidence="4" id="KW-1133">Transmembrane helix</keyword>
<dbReference type="InterPro" id="IPR003594">
    <property type="entry name" value="HATPase_dom"/>
</dbReference>
<dbReference type="PANTHER" id="PTHR24421">
    <property type="entry name" value="NITRATE/NITRITE SENSOR PROTEIN NARX-RELATED"/>
    <property type="match status" value="1"/>
</dbReference>
<keyword evidence="7" id="KW-1185">Reference proteome</keyword>
<feature type="transmembrane region" description="Helical" evidence="4">
    <location>
        <begin position="146"/>
        <end position="166"/>
    </location>
</feature>
<keyword evidence="4" id="KW-0812">Transmembrane</keyword>